<dbReference type="AlphaFoldDB" id="A0A0D2SH41"/>
<dbReference type="KEGG" id="gra:105802713"/>
<evidence type="ECO:0000313" key="1">
    <source>
        <dbReference type="EMBL" id="KJB41251.1"/>
    </source>
</evidence>
<keyword evidence="2" id="KW-1185">Reference proteome</keyword>
<sequence length="201" mass="22367">MDPSLSQNLEEYSASSTTIKFDRPLPLLRGPIPAGTSDDPSSGPYILAFKDLPSWAAAYKSCESKIISQCEEGARIGCAITASNKCQPPWWQSLIGWKSMDLKERERCEDIEMEACLVAAKEKCIDFAKEKCTTPFLNARIAVGEKEIMNKRVERMVHAASLPEESKWVYFIGSDNLGGSEPRVTNYRASQYLGTDSELQT</sequence>
<gene>
    <name evidence="1" type="ORF">B456_007G100900</name>
</gene>
<protein>
    <submittedName>
        <fullName evidence="1">Uncharacterized protein</fullName>
    </submittedName>
</protein>
<dbReference type="PANTHER" id="PTHR36773">
    <property type="entry name" value="EXPRESSED PROTEIN"/>
    <property type="match status" value="1"/>
</dbReference>
<organism evidence="1 2">
    <name type="scientific">Gossypium raimondii</name>
    <name type="common">Peruvian cotton</name>
    <name type="synonym">Gossypium klotzschianum subsp. raimondii</name>
    <dbReference type="NCBI Taxonomy" id="29730"/>
    <lineage>
        <taxon>Eukaryota</taxon>
        <taxon>Viridiplantae</taxon>
        <taxon>Streptophyta</taxon>
        <taxon>Embryophyta</taxon>
        <taxon>Tracheophyta</taxon>
        <taxon>Spermatophyta</taxon>
        <taxon>Magnoliopsida</taxon>
        <taxon>eudicotyledons</taxon>
        <taxon>Gunneridae</taxon>
        <taxon>Pentapetalae</taxon>
        <taxon>rosids</taxon>
        <taxon>malvids</taxon>
        <taxon>Malvales</taxon>
        <taxon>Malvaceae</taxon>
        <taxon>Malvoideae</taxon>
        <taxon>Gossypium</taxon>
    </lineage>
</organism>
<dbReference type="eggNOG" id="ENOG502S055">
    <property type="taxonomic scope" value="Eukaryota"/>
</dbReference>
<proteinExistence type="predicted"/>
<dbReference type="Proteomes" id="UP000032304">
    <property type="component" value="Chromosome 7"/>
</dbReference>
<dbReference type="OMA" id="AYKACES"/>
<dbReference type="EMBL" id="CM001746">
    <property type="protein sequence ID" value="KJB41251.1"/>
    <property type="molecule type" value="Genomic_DNA"/>
</dbReference>
<dbReference type="STRING" id="29730.A0A0D2SH41"/>
<name>A0A0D2SH41_GOSRA</name>
<dbReference type="PANTHER" id="PTHR36773:SF1">
    <property type="entry name" value="EXPRESSED PROTEIN"/>
    <property type="match status" value="1"/>
</dbReference>
<dbReference type="Gramene" id="KJB41251">
    <property type="protein sequence ID" value="KJB41251"/>
    <property type="gene ID" value="B456_007G100900"/>
</dbReference>
<evidence type="ECO:0000313" key="2">
    <source>
        <dbReference type="Proteomes" id="UP000032304"/>
    </source>
</evidence>
<dbReference type="OrthoDB" id="1928518at2759"/>
<dbReference type="GO" id="GO:0009536">
    <property type="term" value="C:plastid"/>
    <property type="evidence" value="ECO:0007669"/>
    <property type="project" value="TreeGrafter"/>
</dbReference>
<accession>A0A0D2SH41</accession>
<reference evidence="1 2" key="1">
    <citation type="journal article" date="2012" name="Nature">
        <title>Repeated polyploidization of Gossypium genomes and the evolution of spinnable cotton fibres.</title>
        <authorList>
            <person name="Paterson A.H."/>
            <person name="Wendel J.F."/>
            <person name="Gundlach H."/>
            <person name="Guo H."/>
            <person name="Jenkins J."/>
            <person name="Jin D."/>
            <person name="Llewellyn D."/>
            <person name="Showmaker K.C."/>
            <person name="Shu S."/>
            <person name="Udall J."/>
            <person name="Yoo M.J."/>
            <person name="Byers R."/>
            <person name="Chen W."/>
            <person name="Doron-Faigenboim A."/>
            <person name="Duke M.V."/>
            <person name="Gong L."/>
            <person name="Grimwood J."/>
            <person name="Grover C."/>
            <person name="Grupp K."/>
            <person name="Hu G."/>
            <person name="Lee T.H."/>
            <person name="Li J."/>
            <person name="Lin L."/>
            <person name="Liu T."/>
            <person name="Marler B.S."/>
            <person name="Page J.T."/>
            <person name="Roberts A.W."/>
            <person name="Romanel E."/>
            <person name="Sanders W.S."/>
            <person name="Szadkowski E."/>
            <person name="Tan X."/>
            <person name="Tang H."/>
            <person name="Xu C."/>
            <person name="Wang J."/>
            <person name="Wang Z."/>
            <person name="Zhang D."/>
            <person name="Zhang L."/>
            <person name="Ashrafi H."/>
            <person name="Bedon F."/>
            <person name="Bowers J.E."/>
            <person name="Brubaker C.L."/>
            <person name="Chee P.W."/>
            <person name="Das S."/>
            <person name="Gingle A.R."/>
            <person name="Haigler C.H."/>
            <person name="Harker D."/>
            <person name="Hoffmann L.V."/>
            <person name="Hovav R."/>
            <person name="Jones D.C."/>
            <person name="Lemke C."/>
            <person name="Mansoor S."/>
            <person name="ur Rahman M."/>
            <person name="Rainville L.N."/>
            <person name="Rambani A."/>
            <person name="Reddy U.K."/>
            <person name="Rong J.K."/>
            <person name="Saranga Y."/>
            <person name="Scheffler B.E."/>
            <person name="Scheffler J.A."/>
            <person name="Stelly D.M."/>
            <person name="Triplett B.A."/>
            <person name="Van Deynze A."/>
            <person name="Vaslin M.F."/>
            <person name="Waghmare V.N."/>
            <person name="Walford S.A."/>
            <person name="Wright R.J."/>
            <person name="Zaki E.A."/>
            <person name="Zhang T."/>
            <person name="Dennis E.S."/>
            <person name="Mayer K.F."/>
            <person name="Peterson D.G."/>
            <person name="Rokhsar D.S."/>
            <person name="Wang X."/>
            <person name="Schmutz J."/>
        </authorList>
    </citation>
    <scope>NUCLEOTIDE SEQUENCE [LARGE SCALE GENOMIC DNA]</scope>
</reference>